<evidence type="ECO:0000256" key="4">
    <source>
        <dbReference type="ARBA" id="ARBA00023136"/>
    </source>
</evidence>
<feature type="compositionally biased region" description="Acidic residues" evidence="6">
    <location>
        <begin position="143"/>
        <end position="174"/>
    </location>
</feature>
<evidence type="ECO:0000256" key="1">
    <source>
        <dbReference type="ARBA" id="ARBA00004126"/>
    </source>
</evidence>
<dbReference type="GO" id="GO:0003682">
    <property type="term" value="F:chromatin binding"/>
    <property type="evidence" value="ECO:0007669"/>
    <property type="project" value="InterPro"/>
</dbReference>
<evidence type="ECO:0000256" key="5">
    <source>
        <dbReference type="ARBA" id="ARBA00023242"/>
    </source>
</evidence>
<dbReference type="AlphaFoldDB" id="A0A1X2H0L1"/>
<evidence type="ECO:0000256" key="3">
    <source>
        <dbReference type="ARBA" id="ARBA00022989"/>
    </source>
</evidence>
<sequence>MSKSSSEYYIPDELYYFDERFSPRSLRRYQLKAILATYNISTPSHLSKTDLVKLYQEHVLSRKQEILRQYYENLGDDEDEEEEEEEEVNAQTRVLDEPRSTRQRTRSMRQSEKPATTMTWKTSVKRTAPTTAKSRTVESQVREEEDDEDEDEEFRVDPMEEEDEDDDDDTLEDDDISDTEAFMLLHDLQTPPDDIYGVKNKADPLATLQSYHPSFVRLLRGAYFLIAVLCMVSLAIVVHARSTNGYCDTATDDDHRLSLFSLPSACIPCPDHGVCEHGELQCQRLYERRRPFYNPFGLLPIADECIQDSAIGKTVAKLEKKIKRELMTEQGNLVCFRTVHGLTQTIGAEQIAQIKVEDIVTSIKEHEQFLLPSDTVDEVMAAALMSVLTSPHIFYWERDGKPYIGTDEPRFRMSCRARLAWYWLPPRYKTIVLAFLATLPVLLFGRYHYRYHVALKKNTEEKVKTMIEMLREQREKHAADPVKYPESGLTANQLRARVTSAHRPGALEEWKRLSKLLAMHMEIRKSFAETNGDPTEYWEITS</sequence>
<keyword evidence="10" id="KW-1185">Reference proteome</keyword>
<feature type="compositionally biased region" description="Acidic residues" evidence="6">
    <location>
        <begin position="75"/>
        <end position="88"/>
    </location>
</feature>
<evidence type="ECO:0000256" key="2">
    <source>
        <dbReference type="ARBA" id="ARBA00022692"/>
    </source>
</evidence>
<organism evidence="9 10">
    <name type="scientific">Syncephalastrum racemosum</name>
    <name type="common">Filamentous fungus</name>
    <dbReference type="NCBI Taxonomy" id="13706"/>
    <lineage>
        <taxon>Eukaryota</taxon>
        <taxon>Fungi</taxon>
        <taxon>Fungi incertae sedis</taxon>
        <taxon>Mucoromycota</taxon>
        <taxon>Mucoromycotina</taxon>
        <taxon>Mucoromycetes</taxon>
        <taxon>Mucorales</taxon>
        <taxon>Syncephalastraceae</taxon>
        <taxon>Syncephalastrum</taxon>
    </lineage>
</organism>
<dbReference type="PANTHER" id="PTHR47808">
    <property type="entry name" value="INNER NUCLEAR MEMBRANE PROTEIN HEH2-RELATED"/>
    <property type="match status" value="1"/>
</dbReference>
<dbReference type="GO" id="GO:0005783">
    <property type="term" value="C:endoplasmic reticulum"/>
    <property type="evidence" value="ECO:0007669"/>
    <property type="project" value="TreeGrafter"/>
</dbReference>
<dbReference type="InterPro" id="IPR018996">
    <property type="entry name" value="Man1/Src1-like_C"/>
</dbReference>
<keyword evidence="2 7" id="KW-0812">Transmembrane</keyword>
<dbReference type="CDD" id="cd12935">
    <property type="entry name" value="LEM_like"/>
    <property type="match status" value="1"/>
</dbReference>
<feature type="domain" description="Man1/Src1-like C-terminal" evidence="8">
    <location>
        <begin position="229"/>
        <end position="539"/>
    </location>
</feature>
<proteinExistence type="predicted"/>
<dbReference type="OMA" id="RTICEVQ"/>
<feature type="compositionally biased region" description="Polar residues" evidence="6">
    <location>
        <begin position="128"/>
        <end position="139"/>
    </location>
</feature>
<dbReference type="Pfam" id="PF09402">
    <property type="entry name" value="MSC"/>
    <property type="match status" value="1"/>
</dbReference>
<comment type="caution">
    <text evidence="9">The sequence shown here is derived from an EMBL/GenBank/DDBJ whole genome shotgun (WGS) entry which is preliminary data.</text>
</comment>
<dbReference type="GO" id="GO:0071763">
    <property type="term" value="P:nuclear membrane organization"/>
    <property type="evidence" value="ECO:0007669"/>
    <property type="project" value="TreeGrafter"/>
</dbReference>
<dbReference type="GO" id="GO:0005637">
    <property type="term" value="C:nuclear inner membrane"/>
    <property type="evidence" value="ECO:0007669"/>
    <property type="project" value="InterPro"/>
</dbReference>
<gene>
    <name evidence="9" type="ORF">BCR43DRAFT_498272</name>
</gene>
<comment type="subcellular location">
    <subcellularLocation>
        <location evidence="1">Nucleus membrane</location>
    </subcellularLocation>
</comment>
<dbReference type="InParanoid" id="A0A1X2H0L1"/>
<feature type="transmembrane region" description="Helical" evidence="7">
    <location>
        <begin position="222"/>
        <end position="240"/>
    </location>
</feature>
<dbReference type="STRING" id="13706.A0A1X2H0L1"/>
<dbReference type="OrthoDB" id="2503928at2759"/>
<dbReference type="Proteomes" id="UP000242180">
    <property type="component" value="Unassembled WGS sequence"/>
</dbReference>
<evidence type="ECO:0000256" key="7">
    <source>
        <dbReference type="SAM" id="Phobius"/>
    </source>
</evidence>
<keyword evidence="3 7" id="KW-1133">Transmembrane helix</keyword>
<evidence type="ECO:0000313" key="9">
    <source>
        <dbReference type="EMBL" id="ORY90964.1"/>
    </source>
</evidence>
<dbReference type="InterPro" id="IPR044780">
    <property type="entry name" value="Heh2/Src1"/>
</dbReference>
<protein>
    <submittedName>
        <fullName evidence="9">Man1-Src1p-C-terminal domain-domain-containing protein</fullName>
    </submittedName>
</protein>
<dbReference type="PANTHER" id="PTHR47808:SF2">
    <property type="entry name" value="LEM DOMAIN-CONTAINING PROTEIN 2"/>
    <property type="match status" value="1"/>
</dbReference>
<name>A0A1X2H0L1_SYNRA</name>
<evidence type="ECO:0000259" key="8">
    <source>
        <dbReference type="Pfam" id="PF09402"/>
    </source>
</evidence>
<feature type="compositionally biased region" description="Polar residues" evidence="6">
    <location>
        <begin position="113"/>
        <end position="122"/>
    </location>
</feature>
<dbReference type="EMBL" id="MCGN01000011">
    <property type="protein sequence ID" value="ORY90964.1"/>
    <property type="molecule type" value="Genomic_DNA"/>
</dbReference>
<reference evidence="9 10" key="1">
    <citation type="submission" date="2016-07" db="EMBL/GenBank/DDBJ databases">
        <title>Pervasive Adenine N6-methylation of Active Genes in Fungi.</title>
        <authorList>
            <consortium name="DOE Joint Genome Institute"/>
            <person name="Mondo S.J."/>
            <person name="Dannebaum R.O."/>
            <person name="Kuo R.C."/>
            <person name="Labutti K."/>
            <person name="Haridas S."/>
            <person name="Kuo A."/>
            <person name="Salamov A."/>
            <person name="Ahrendt S.R."/>
            <person name="Lipzen A."/>
            <person name="Sullivan W."/>
            <person name="Andreopoulos W.B."/>
            <person name="Clum A."/>
            <person name="Lindquist E."/>
            <person name="Daum C."/>
            <person name="Ramamoorthy G.K."/>
            <person name="Gryganskyi A."/>
            <person name="Culley D."/>
            <person name="Magnuson J.K."/>
            <person name="James T.Y."/>
            <person name="O'Malley M.A."/>
            <person name="Stajich J.E."/>
            <person name="Spatafora J.W."/>
            <person name="Visel A."/>
            <person name="Grigoriev I.V."/>
        </authorList>
    </citation>
    <scope>NUCLEOTIDE SEQUENCE [LARGE SCALE GENOMIC DNA]</scope>
    <source>
        <strain evidence="9 10">NRRL 2496</strain>
    </source>
</reference>
<evidence type="ECO:0000256" key="6">
    <source>
        <dbReference type="SAM" id="MobiDB-lite"/>
    </source>
</evidence>
<accession>A0A1X2H0L1</accession>
<dbReference type="GO" id="GO:0034399">
    <property type="term" value="C:nuclear periphery"/>
    <property type="evidence" value="ECO:0007669"/>
    <property type="project" value="TreeGrafter"/>
</dbReference>
<feature type="region of interest" description="Disordered" evidence="6">
    <location>
        <begin position="75"/>
        <end position="174"/>
    </location>
</feature>
<keyword evidence="5" id="KW-0539">Nucleus</keyword>
<evidence type="ECO:0000313" key="10">
    <source>
        <dbReference type="Proteomes" id="UP000242180"/>
    </source>
</evidence>
<keyword evidence="4 7" id="KW-0472">Membrane</keyword>